<dbReference type="OrthoDB" id="6151381at2759"/>
<feature type="region of interest" description="Disordered" evidence="1">
    <location>
        <begin position="339"/>
        <end position="361"/>
    </location>
</feature>
<dbReference type="AlphaFoldDB" id="A0A6J8AN19"/>
<feature type="compositionally biased region" description="Basic and acidic residues" evidence="1">
    <location>
        <begin position="223"/>
        <end position="235"/>
    </location>
</feature>
<feature type="region of interest" description="Disordered" evidence="1">
    <location>
        <begin position="23"/>
        <end position="53"/>
    </location>
</feature>
<dbReference type="PANTHER" id="PTHR48011">
    <property type="entry name" value="CCR4-NOT TRANSCRIPTIONAL COMPLEX SUBUNIT CAF120-RELATED"/>
    <property type="match status" value="1"/>
</dbReference>
<reference evidence="3 4" key="1">
    <citation type="submission" date="2020-06" db="EMBL/GenBank/DDBJ databases">
        <authorList>
            <person name="Li R."/>
            <person name="Bekaert M."/>
        </authorList>
    </citation>
    <scope>NUCLEOTIDE SEQUENCE [LARGE SCALE GENOMIC DNA]</scope>
    <source>
        <strain evidence="4">wild</strain>
    </source>
</reference>
<organism evidence="3 4">
    <name type="scientific">Mytilus coruscus</name>
    <name type="common">Sea mussel</name>
    <dbReference type="NCBI Taxonomy" id="42192"/>
    <lineage>
        <taxon>Eukaryota</taxon>
        <taxon>Metazoa</taxon>
        <taxon>Spiralia</taxon>
        <taxon>Lophotrochozoa</taxon>
        <taxon>Mollusca</taxon>
        <taxon>Bivalvia</taxon>
        <taxon>Autobranchia</taxon>
        <taxon>Pteriomorphia</taxon>
        <taxon>Mytilida</taxon>
        <taxon>Mytiloidea</taxon>
        <taxon>Mytilidae</taxon>
        <taxon>Mytilinae</taxon>
        <taxon>Mytilus</taxon>
    </lineage>
</organism>
<keyword evidence="4" id="KW-1185">Reference proteome</keyword>
<dbReference type="SUPFAM" id="SSF56112">
    <property type="entry name" value="Protein kinase-like (PK-like)"/>
    <property type="match status" value="2"/>
</dbReference>
<dbReference type="SMART" id="SM00220">
    <property type="entry name" value="S_TKc"/>
    <property type="match status" value="1"/>
</dbReference>
<dbReference type="Proteomes" id="UP000507470">
    <property type="component" value="Unassembled WGS sequence"/>
</dbReference>
<dbReference type="InterPro" id="IPR052751">
    <property type="entry name" value="Plant_MAPKKK"/>
</dbReference>
<feature type="compositionally biased region" description="Acidic residues" evidence="1">
    <location>
        <begin position="23"/>
        <end position="35"/>
    </location>
</feature>
<protein>
    <recommendedName>
        <fullName evidence="2">Protein kinase domain-containing protein</fullName>
    </recommendedName>
</protein>
<feature type="compositionally biased region" description="Basic and acidic residues" evidence="1">
    <location>
        <begin position="244"/>
        <end position="253"/>
    </location>
</feature>
<dbReference type="GO" id="GO:0005524">
    <property type="term" value="F:ATP binding"/>
    <property type="evidence" value="ECO:0007669"/>
    <property type="project" value="InterPro"/>
</dbReference>
<dbReference type="GO" id="GO:0004672">
    <property type="term" value="F:protein kinase activity"/>
    <property type="evidence" value="ECO:0007669"/>
    <property type="project" value="InterPro"/>
</dbReference>
<feature type="compositionally biased region" description="Low complexity" evidence="1">
    <location>
        <begin position="105"/>
        <end position="117"/>
    </location>
</feature>
<proteinExistence type="predicted"/>
<feature type="compositionally biased region" description="Basic and acidic residues" evidence="1">
    <location>
        <begin position="287"/>
        <end position="314"/>
    </location>
</feature>
<feature type="domain" description="Protein kinase" evidence="2">
    <location>
        <begin position="689"/>
        <end position="1032"/>
    </location>
</feature>
<feature type="compositionally biased region" description="Low complexity" evidence="1">
    <location>
        <begin position="266"/>
        <end position="277"/>
    </location>
</feature>
<dbReference type="Pfam" id="PF00069">
    <property type="entry name" value="Pkinase"/>
    <property type="match status" value="1"/>
</dbReference>
<feature type="region of interest" description="Disordered" evidence="1">
    <location>
        <begin position="83"/>
        <end position="317"/>
    </location>
</feature>
<dbReference type="EMBL" id="CACVKT020001732">
    <property type="protein sequence ID" value="CAC5370687.1"/>
    <property type="molecule type" value="Genomic_DNA"/>
</dbReference>
<feature type="region of interest" description="Disordered" evidence="1">
    <location>
        <begin position="379"/>
        <end position="424"/>
    </location>
</feature>
<feature type="compositionally biased region" description="Low complexity" evidence="1">
    <location>
        <begin position="167"/>
        <end position="188"/>
    </location>
</feature>
<dbReference type="Gene3D" id="1.10.510.10">
    <property type="entry name" value="Transferase(Phosphotransferase) domain 1"/>
    <property type="match status" value="2"/>
</dbReference>
<dbReference type="PROSITE" id="PS50011">
    <property type="entry name" value="PROTEIN_KINASE_DOM"/>
    <property type="match status" value="1"/>
</dbReference>
<evidence type="ECO:0000313" key="4">
    <source>
        <dbReference type="Proteomes" id="UP000507470"/>
    </source>
</evidence>
<evidence type="ECO:0000259" key="2">
    <source>
        <dbReference type="PROSITE" id="PS50011"/>
    </source>
</evidence>
<feature type="compositionally biased region" description="Basic and acidic residues" evidence="1">
    <location>
        <begin position="120"/>
        <end position="132"/>
    </location>
</feature>
<accession>A0A6J8AN19</accession>
<name>A0A6J8AN19_MYTCO</name>
<evidence type="ECO:0000313" key="3">
    <source>
        <dbReference type="EMBL" id="CAC5370687.1"/>
    </source>
</evidence>
<evidence type="ECO:0000256" key="1">
    <source>
        <dbReference type="SAM" id="MobiDB-lite"/>
    </source>
</evidence>
<dbReference type="InterPro" id="IPR000719">
    <property type="entry name" value="Prot_kinase_dom"/>
</dbReference>
<feature type="compositionally biased region" description="Low complexity" evidence="1">
    <location>
        <begin position="395"/>
        <end position="424"/>
    </location>
</feature>
<sequence length="1032" mass="116869">MAQKLNVVNRPSLLAAQISVADEDLFGSGEDDSDDQDKGKSTDKVFQPTNEQVVDEVFPANNDHVVRKSIDQVDEVFIQTNEDDVIAPGNDDVFMRNSDQVVPGSDSYNSSEDSNSSAQLRREIYRRSRESDNLEDTGIRRSLSLPDIVPKGLENETDSFKSRRQNLSDNSPDVVSSSSNKSSTASSNEPVQSIATTKEQISILRQNSQKNPKLSRSVSFSLNEKKNEDISVESKVDDDDSSSDADRKRREFRSSGYGTGESDKASSVQSQLSQGSVFDGGSFNQEGLEHGESRIDHHGANSDKKSKSFDEQRSSLDQQISDQLDGMTSCNPCKEDNLVGLLSPSSNESDSEKITVKSGNKHKQYDLIPNLSAISQSSLTIDTPPINGGSKDSHSGSSSSVQSPNQIKPSQPSIQISSSDDSNSSIQIPNFDVLLNECRNSSSGSSSDTSDSLKHVQKKYCKTRDELKSQSPPAFATCLPQSPIHESVDTGIFSRTTASETDHSHLMSSGVDYFDYKSCKDYMTREILQQQNISEDLKLELIESPITPSPRDYTYVIQPRITSETVEKSSRCRDVHCSIKFCLKVREGFIGLNHTLDGQWPYGFCPDVNDLCYGLGKHSTAPCDELKCAVKWCYFLSAEFSDQPRGEFVYRALKRYYDTPVMSATAFPPNLKPHKFYKLDEHYRRDHAKYGETMTTFGDYGNVYMMDDLTVIKKVKFQNYDCDIDNTVYKKLFNRQHKHIVDHIWAAVYNDIEEIHICTTFFRGGTLEDLLQSRMLLNPVIVQEYLLQILDAVIYLHDKCGIIYLYWTSKLHVYVGHSDLNLVIVQEYLLQILDAVIYLHDKCGIIYLYWTSHSDLNLVIVQKYLLQILDAVIYLHDKCGIIYLYWTTSNMLFLDPIRKHILISNLSLSVPSNTDFDVGYIKQSLPPCLTPPEIMNGDEGLRLTGETDCWGLGCMTLEMLIGKQMWYNERHYQKTKLIEKIKTKDISPQQYIPRHRMPEIFHSVLTRCFEFDVKNRIGCEELQSQLKNWKYN</sequence>
<gene>
    <name evidence="3" type="ORF">MCOR_9432</name>
</gene>
<dbReference type="GO" id="GO:0007165">
    <property type="term" value="P:signal transduction"/>
    <property type="evidence" value="ECO:0007669"/>
    <property type="project" value="TreeGrafter"/>
</dbReference>
<dbReference type="PANTHER" id="PTHR48011:SF4">
    <property type="entry name" value="MITOGEN-ACTIVATED PROTEIN KINASE KINASE KINASE 19"/>
    <property type="match status" value="1"/>
</dbReference>
<dbReference type="InterPro" id="IPR011009">
    <property type="entry name" value="Kinase-like_dom_sf"/>
</dbReference>
<feature type="compositionally biased region" description="Polar residues" evidence="1">
    <location>
        <begin position="189"/>
        <end position="222"/>
    </location>
</feature>